<reference evidence="3" key="1">
    <citation type="submission" date="2018-02" db="EMBL/GenBank/DDBJ databases">
        <authorList>
            <person name="Seth-Smith MB H."/>
            <person name="Seth-Smith H."/>
        </authorList>
    </citation>
    <scope>NUCLEOTIDE SEQUENCE [LARGE SCALE GENOMIC DNA]</scope>
</reference>
<keyword evidence="3" id="KW-1185">Reference proteome</keyword>
<dbReference type="SUPFAM" id="SSF49503">
    <property type="entry name" value="Cupredoxins"/>
    <property type="match status" value="1"/>
</dbReference>
<evidence type="ECO:0000313" key="2">
    <source>
        <dbReference type="EMBL" id="VDM90494.1"/>
    </source>
</evidence>
<feature type="signal peptide" evidence="1">
    <location>
        <begin position="1"/>
        <end position="34"/>
    </location>
</feature>
<name>A0A3S4BIL4_9MYCO</name>
<dbReference type="InterPro" id="IPR016793">
    <property type="entry name" value="UCP021591"/>
</dbReference>
<organism evidence="2 3">
    <name type="scientific">Mycobacterium basiliense</name>
    <dbReference type="NCBI Taxonomy" id="2094119"/>
    <lineage>
        <taxon>Bacteria</taxon>
        <taxon>Bacillati</taxon>
        <taxon>Actinomycetota</taxon>
        <taxon>Actinomycetes</taxon>
        <taxon>Mycobacteriales</taxon>
        <taxon>Mycobacteriaceae</taxon>
        <taxon>Mycobacterium</taxon>
    </lineage>
</organism>
<dbReference type="InterPro" id="IPR008972">
    <property type="entry name" value="Cupredoxin"/>
</dbReference>
<dbReference type="Proteomes" id="UP000269998">
    <property type="component" value="Chromosome"/>
</dbReference>
<dbReference type="EMBL" id="LR130759">
    <property type="protein sequence ID" value="VDM90494.1"/>
    <property type="molecule type" value="Genomic_DNA"/>
</dbReference>
<protein>
    <recommendedName>
        <fullName evidence="4">Secreted protein</fullName>
    </recommendedName>
</protein>
<evidence type="ECO:0000256" key="1">
    <source>
        <dbReference type="SAM" id="SignalP"/>
    </source>
</evidence>
<dbReference type="KEGG" id="mbai:MB901379_04096"/>
<gene>
    <name evidence="2" type="ORF">MB901379_04096</name>
</gene>
<feature type="chain" id="PRO_5018592485" description="Secreted protein" evidence="1">
    <location>
        <begin position="35"/>
        <end position="145"/>
    </location>
</feature>
<evidence type="ECO:0000313" key="3">
    <source>
        <dbReference type="Proteomes" id="UP000269998"/>
    </source>
</evidence>
<dbReference type="OrthoDB" id="4637404at2"/>
<keyword evidence="1" id="KW-0732">Signal</keyword>
<proteinExistence type="predicted"/>
<sequence precursor="true">MRSTTDSRLGVSSAMLAAVAALSGALVQVPRASADDPPMHQVTYTVSTKSPIYADIYYGDQDPAVFSDYSHNNYSFTPNIQADIAPGKPWTMQVMLANPGQWAVVTATTGRQPGTPQFHCELAVDGVVKVSKDGPRGVLCSLRTW</sequence>
<evidence type="ECO:0008006" key="4">
    <source>
        <dbReference type="Google" id="ProtNLM"/>
    </source>
</evidence>
<dbReference type="AlphaFoldDB" id="A0A3S4BIL4"/>
<dbReference type="PIRSF" id="PIRSF021591">
    <property type="entry name" value="UCP021591"/>
    <property type="match status" value="1"/>
</dbReference>
<accession>A0A3S4BIL4</accession>